<dbReference type="STRING" id="1384459.GL4_0035"/>
<dbReference type="GO" id="GO:0003700">
    <property type="term" value="F:DNA-binding transcription factor activity"/>
    <property type="evidence" value="ECO:0007669"/>
    <property type="project" value="InterPro"/>
</dbReference>
<dbReference type="AlphaFoldDB" id="A0A0A8JYK3"/>
<evidence type="ECO:0000313" key="10">
    <source>
        <dbReference type="Proteomes" id="UP000031643"/>
    </source>
</evidence>
<keyword evidence="8" id="KW-0408">Iron</keyword>
<evidence type="ECO:0000313" key="9">
    <source>
        <dbReference type="EMBL" id="BAQ15506.1"/>
    </source>
</evidence>
<comment type="cofactor">
    <cofactor evidence="7">
        <name>Zn(2+)</name>
        <dbReference type="ChEBI" id="CHEBI:29105"/>
    </cofactor>
    <text evidence="7">Binds 1 zinc ion per subunit.</text>
</comment>
<evidence type="ECO:0000256" key="6">
    <source>
        <dbReference type="ARBA" id="ARBA00023163"/>
    </source>
</evidence>
<name>A0A0A8JYK3_9HYPH</name>
<dbReference type="InterPro" id="IPR043135">
    <property type="entry name" value="Fur_C"/>
</dbReference>
<organism evidence="9 10">
    <name type="scientific">Methyloceanibacter caenitepidi</name>
    <dbReference type="NCBI Taxonomy" id="1384459"/>
    <lineage>
        <taxon>Bacteria</taxon>
        <taxon>Pseudomonadati</taxon>
        <taxon>Pseudomonadota</taxon>
        <taxon>Alphaproteobacteria</taxon>
        <taxon>Hyphomicrobiales</taxon>
        <taxon>Hyphomicrobiaceae</taxon>
        <taxon>Methyloceanibacter</taxon>
    </lineage>
</organism>
<keyword evidence="7" id="KW-0479">Metal-binding</keyword>
<evidence type="ECO:0000256" key="1">
    <source>
        <dbReference type="ARBA" id="ARBA00007957"/>
    </source>
</evidence>
<keyword evidence="6" id="KW-0804">Transcription</keyword>
<dbReference type="Gene3D" id="3.30.1490.190">
    <property type="match status" value="1"/>
</dbReference>
<dbReference type="GO" id="GO:0003677">
    <property type="term" value="F:DNA binding"/>
    <property type="evidence" value="ECO:0007669"/>
    <property type="project" value="UniProtKB-KW"/>
</dbReference>
<keyword evidence="2" id="KW-0678">Repressor</keyword>
<keyword evidence="3 7" id="KW-0862">Zinc</keyword>
<evidence type="ECO:0000256" key="4">
    <source>
        <dbReference type="ARBA" id="ARBA00023015"/>
    </source>
</evidence>
<comment type="cofactor">
    <cofactor evidence="8">
        <name>Mn(2+)</name>
        <dbReference type="ChEBI" id="CHEBI:29035"/>
    </cofactor>
    <cofactor evidence="8">
        <name>Fe(2+)</name>
        <dbReference type="ChEBI" id="CHEBI:29033"/>
    </cofactor>
    <text evidence="8">Binds 1 Mn(2+) or Fe(2+) ion per subunit.</text>
</comment>
<feature type="binding site" evidence="7">
    <location>
        <position position="93"/>
    </location>
    <ligand>
        <name>Zn(2+)</name>
        <dbReference type="ChEBI" id="CHEBI:29105"/>
    </ligand>
</feature>
<dbReference type="InterPro" id="IPR036390">
    <property type="entry name" value="WH_DNA-bd_sf"/>
</dbReference>
<feature type="binding site" evidence="7">
    <location>
        <position position="136"/>
    </location>
    <ligand>
        <name>Zn(2+)</name>
        <dbReference type="ChEBI" id="CHEBI:29105"/>
    </ligand>
</feature>
<feature type="binding site" evidence="7">
    <location>
        <position position="133"/>
    </location>
    <ligand>
        <name>Zn(2+)</name>
        <dbReference type="ChEBI" id="CHEBI:29105"/>
    </ligand>
</feature>
<sequence length="144" mass="15323">MNAAHHHAGAGVTPKLSPNQSKILGCLREAGEPMSAYAILDRVRKSGIAHPPTVYRALNDLMKKGMVHRLESRSAFIACGHGACDGRFAFAICRACDKVVEIPLGKKEQARLLGLSPAEITPEQVTLEIAGLCEACRPVQAAPA</sequence>
<dbReference type="Pfam" id="PF01475">
    <property type="entry name" value="FUR"/>
    <property type="match status" value="1"/>
</dbReference>
<feature type="binding site" evidence="7">
    <location>
        <position position="96"/>
    </location>
    <ligand>
        <name>Zn(2+)</name>
        <dbReference type="ChEBI" id="CHEBI:29105"/>
    </ligand>
</feature>
<dbReference type="EMBL" id="AP014648">
    <property type="protein sequence ID" value="BAQ15506.1"/>
    <property type="molecule type" value="Genomic_DNA"/>
</dbReference>
<dbReference type="InterPro" id="IPR002481">
    <property type="entry name" value="FUR"/>
</dbReference>
<keyword evidence="10" id="KW-1185">Reference proteome</keyword>
<evidence type="ECO:0000256" key="3">
    <source>
        <dbReference type="ARBA" id="ARBA00022833"/>
    </source>
</evidence>
<evidence type="ECO:0000256" key="5">
    <source>
        <dbReference type="ARBA" id="ARBA00023125"/>
    </source>
</evidence>
<dbReference type="Gene3D" id="1.10.10.10">
    <property type="entry name" value="Winged helix-like DNA-binding domain superfamily/Winged helix DNA-binding domain"/>
    <property type="match status" value="1"/>
</dbReference>
<dbReference type="Proteomes" id="UP000031643">
    <property type="component" value="Chromosome"/>
</dbReference>
<dbReference type="KEGG" id="mcg:GL4_0035"/>
<dbReference type="SUPFAM" id="SSF46785">
    <property type="entry name" value="Winged helix' DNA-binding domain"/>
    <property type="match status" value="1"/>
</dbReference>
<accession>A0A0A8JYK3</accession>
<comment type="similarity">
    <text evidence="1">Belongs to the Fur family.</text>
</comment>
<protein>
    <submittedName>
        <fullName evidence="9">Zinc uptake regulation protein ZUR</fullName>
    </submittedName>
</protein>
<keyword evidence="4" id="KW-0805">Transcription regulation</keyword>
<dbReference type="HOGENOM" id="CLU_096072_2_2_5"/>
<feature type="binding site" evidence="8">
    <location>
        <position position="108"/>
    </location>
    <ligand>
        <name>Fe cation</name>
        <dbReference type="ChEBI" id="CHEBI:24875"/>
    </ligand>
</feature>
<gene>
    <name evidence="9" type="ORF">GL4_0035</name>
</gene>
<evidence type="ECO:0000256" key="2">
    <source>
        <dbReference type="ARBA" id="ARBA00022491"/>
    </source>
</evidence>
<dbReference type="InterPro" id="IPR036388">
    <property type="entry name" value="WH-like_DNA-bd_sf"/>
</dbReference>
<dbReference type="RefSeq" id="WP_045363264.1">
    <property type="nucleotide sequence ID" value="NZ_AP014648.1"/>
</dbReference>
<evidence type="ECO:0000256" key="7">
    <source>
        <dbReference type="PIRSR" id="PIRSR602481-1"/>
    </source>
</evidence>
<reference evidence="9 10" key="1">
    <citation type="submission" date="2014-09" db="EMBL/GenBank/DDBJ databases">
        <title>Genome sequencing of Methyloceanibacter caenitepidi Gela4.</title>
        <authorList>
            <person name="Takeuchi M."/>
            <person name="Susumu S."/>
            <person name="Kamagata Y."/>
            <person name="Oshima K."/>
            <person name="Hattori M."/>
            <person name="Iwasaki W."/>
        </authorList>
    </citation>
    <scope>NUCLEOTIDE SEQUENCE [LARGE SCALE GENOMIC DNA]</scope>
    <source>
        <strain evidence="9 10">Gela4</strain>
    </source>
</reference>
<evidence type="ECO:0000256" key="8">
    <source>
        <dbReference type="PIRSR" id="PIRSR602481-2"/>
    </source>
</evidence>
<dbReference type="GO" id="GO:0046872">
    <property type="term" value="F:metal ion binding"/>
    <property type="evidence" value="ECO:0007669"/>
    <property type="project" value="UniProtKB-KW"/>
</dbReference>
<proteinExistence type="inferred from homology"/>
<keyword evidence="5" id="KW-0238">DNA-binding</keyword>